<dbReference type="EMBL" id="SNYJ01000001">
    <property type="protein sequence ID" value="TDQ42843.1"/>
    <property type="molecule type" value="Genomic_DNA"/>
</dbReference>
<dbReference type="Gene3D" id="3.40.190.10">
    <property type="entry name" value="Periplasmic binding protein-like II"/>
    <property type="match status" value="2"/>
</dbReference>
<comment type="caution">
    <text evidence="2">The sequence shown here is derived from an EMBL/GenBank/DDBJ whole genome shotgun (WGS) entry which is preliminary data.</text>
</comment>
<dbReference type="RefSeq" id="WP_133578669.1">
    <property type="nucleotide sequence ID" value="NZ_SNYJ01000001.1"/>
</dbReference>
<dbReference type="AlphaFoldDB" id="A0A4R6UCK4"/>
<dbReference type="SUPFAM" id="SSF53850">
    <property type="entry name" value="Periplasmic binding protein-like II"/>
    <property type="match status" value="1"/>
</dbReference>
<dbReference type="GO" id="GO:0030975">
    <property type="term" value="F:thiamine binding"/>
    <property type="evidence" value="ECO:0007669"/>
    <property type="project" value="TreeGrafter"/>
</dbReference>
<sequence length="349" mass="37964">MKKGLIAGVLAASVLAGCGTSSGDGATGSEDKKELVVSTWGFASEFFEENVYKPFEEEHNVDIVVEIGNNADRLNKVRQGSTPVDVIFLSDYYANQGIADGLFAEVDREKLTNVESIYDVAQAPLGEKYGPAYTIARFGIAYDTEAVDSEITSWSDLWNPELAGKLTLPGITTTAGPMMLDAASLVGGAPEFNEDVAIQKASELNDSVVKYYGKTSELVNMFGRGEVAVGPVMEMYLADLQEAVPSVEFVSPEEGAYAVMNTVNIVESSDNQELANEFINWMLSKEVQTASAKNKIDSPVNTQVELTDEEAAGLTYGKDVVESLRSLDMENVNANMKNWIDRWNREVAR</sequence>
<dbReference type="PANTHER" id="PTHR30006:SF2">
    <property type="entry name" value="ABC TRANSPORTER SUBSTRATE-BINDING PROTEIN"/>
    <property type="match status" value="1"/>
</dbReference>
<dbReference type="PRINTS" id="PR00909">
    <property type="entry name" value="SPERMDNBNDNG"/>
</dbReference>
<dbReference type="CDD" id="cd13589">
    <property type="entry name" value="PBP2_polyamine_RpCGA009"/>
    <property type="match status" value="1"/>
</dbReference>
<dbReference type="GO" id="GO:0019808">
    <property type="term" value="F:polyamine binding"/>
    <property type="evidence" value="ECO:0007669"/>
    <property type="project" value="InterPro"/>
</dbReference>
<dbReference type="GO" id="GO:0030288">
    <property type="term" value="C:outer membrane-bounded periplasmic space"/>
    <property type="evidence" value="ECO:0007669"/>
    <property type="project" value="TreeGrafter"/>
</dbReference>
<dbReference type="GO" id="GO:0015888">
    <property type="term" value="P:thiamine transport"/>
    <property type="evidence" value="ECO:0007669"/>
    <property type="project" value="TreeGrafter"/>
</dbReference>
<keyword evidence="3" id="KW-1185">Reference proteome</keyword>
<dbReference type="InterPro" id="IPR001188">
    <property type="entry name" value="Sperm_putr-bd"/>
</dbReference>
<organism evidence="2 3">
    <name type="scientific">Aureibacillus halotolerans</name>
    <dbReference type="NCBI Taxonomy" id="1508390"/>
    <lineage>
        <taxon>Bacteria</taxon>
        <taxon>Bacillati</taxon>
        <taxon>Bacillota</taxon>
        <taxon>Bacilli</taxon>
        <taxon>Bacillales</taxon>
        <taxon>Bacillaceae</taxon>
        <taxon>Aureibacillus</taxon>
    </lineage>
</organism>
<dbReference type="Proteomes" id="UP000295632">
    <property type="component" value="Unassembled WGS sequence"/>
</dbReference>
<dbReference type="GO" id="GO:0015846">
    <property type="term" value="P:polyamine transport"/>
    <property type="evidence" value="ECO:0007669"/>
    <property type="project" value="InterPro"/>
</dbReference>
<evidence type="ECO:0000313" key="3">
    <source>
        <dbReference type="Proteomes" id="UP000295632"/>
    </source>
</evidence>
<keyword evidence="1" id="KW-0732">Signal</keyword>
<dbReference type="Pfam" id="PF13343">
    <property type="entry name" value="SBP_bac_6"/>
    <property type="match status" value="1"/>
</dbReference>
<name>A0A4R6UCK4_9BACI</name>
<dbReference type="GO" id="GO:0030976">
    <property type="term" value="F:thiamine pyrophosphate binding"/>
    <property type="evidence" value="ECO:0007669"/>
    <property type="project" value="TreeGrafter"/>
</dbReference>
<dbReference type="PROSITE" id="PS51257">
    <property type="entry name" value="PROKAR_LIPOPROTEIN"/>
    <property type="match status" value="1"/>
</dbReference>
<protein>
    <submittedName>
        <fullName evidence="2">Putative spermidine/putrescine transport system substrate-binding protein</fullName>
    </submittedName>
</protein>
<accession>A0A4R6UCK4</accession>
<gene>
    <name evidence="2" type="ORF">EV213_101272</name>
</gene>
<dbReference type="OrthoDB" id="9769319at2"/>
<proteinExistence type="predicted"/>
<dbReference type="PANTHER" id="PTHR30006">
    <property type="entry name" value="THIAMINE-BINDING PERIPLASMIC PROTEIN-RELATED"/>
    <property type="match status" value="1"/>
</dbReference>
<reference evidence="2 3" key="1">
    <citation type="submission" date="2019-03" db="EMBL/GenBank/DDBJ databases">
        <title>Genomic Encyclopedia of Type Strains, Phase IV (KMG-IV): sequencing the most valuable type-strain genomes for metagenomic binning, comparative biology and taxonomic classification.</title>
        <authorList>
            <person name="Goeker M."/>
        </authorList>
    </citation>
    <scope>NUCLEOTIDE SEQUENCE [LARGE SCALE GENOMIC DNA]</scope>
    <source>
        <strain evidence="2 3">DSM 28697</strain>
    </source>
</reference>
<evidence type="ECO:0000256" key="1">
    <source>
        <dbReference type="ARBA" id="ARBA00022729"/>
    </source>
</evidence>
<evidence type="ECO:0000313" key="2">
    <source>
        <dbReference type="EMBL" id="TDQ42843.1"/>
    </source>
</evidence>